<name>A0AAE9IDN4_PAEPO</name>
<accession>A0AAE9IDN4</accession>
<dbReference type="AlphaFoldDB" id="A0AAE9IDN4"/>
<dbReference type="Gene3D" id="3.40.47.10">
    <property type="match status" value="1"/>
</dbReference>
<evidence type="ECO:0000313" key="2">
    <source>
        <dbReference type="Proteomes" id="UP001055784"/>
    </source>
</evidence>
<dbReference type="EMBL" id="CP097770">
    <property type="protein sequence ID" value="URJ51858.1"/>
    <property type="molecule type" value="Genomic_DNA"/>
</dbReference>
<dbReference type="Proteomes" id="UP001055784">
    <property type="component" value="Chromosome"/>
</dbReference>
<evidence type="ECO:0000313" key="1">
    <source>
        <dbReference type="EMBL" id="URJ51858.1"/>
    </source>
</evidence>
<reference evidence="1" key="1">
    <citation type="submission" date="2022-11" db="EMBL/GenBank/DDBJ databases">
        <authorList>
            <person name="Vasilchenko N.G."/>
            <person name="Prazdnova E.V."/>
            <person name="Gorovtsov A.V."/>
            <person name="Chistyakov V.A."/>
            <person name="Pak M.L."/>
        </authorList>
    </citation>
    <scope>NUCLEOTIDE SEQUENCE</scope>
    <source>
        <strain evidence="1">R 4.5</strain>
    </source>
</reference>
<dbReference type="GO" id="GO:0016746">
    <property type="term" value="F:acyltransferase activity"/>
    <property type="evidence" value="ECO:0007669"/>
    <property type="project" value="InterPro"/>
</dbReference>
<protein>
    <submittedName>
        <fullName evidence="1">Uncharacterized protein</fullName>
    </submittedName>
</protein>
<dbReference type="RefSeq" id="WP_250261298.1">
    <property type="nucleotide sequence ID" value="NZ_CP097769.1"/>
</dbReference>
<sequence>MCDSSVFQEGERAMYLTFHHAEAAVGLEMPWGRITDLIEKNRNWTEGIDLLCYCHQTDFEAGVNGCAKLRQELGLNEVMPISVGQSGSLSLSNALTILDWMFNSGTKNHALCIIADSFIPDHIDKQGSCLSMTALIGVSTMAGDYRVESCRKLPGTNVKAGAKSAVEPILKLGLHQSEFTSDLEMEVVTFDAGVFGASQLKLRRT</sequence>
<gene>
    <name evidence="1" type="ORF">MF626_001309</name>
</gene>
<proteinExistence type="predicted"/>
<dbReference type="InterPro" id="IPR016039">
    <property type="entry name" value="Thiolase-like"/>
</dbReference>
<organism evidence="1 2">
    <name type="scientific">Paenibacillus polymyxa</name>
    <name type="common">Bacillus polymyxa</name>
    <dbReference type="NCBI Taxonomy" id="1406"/>
    <lineage>
        <taxon>Bacteria</taxon>
        <taxon>Bacillati</taxon>
        <taxon>Bacillota</taxon>
        <taxon>Bacilli</taxon>
        <taxon>Bacillales</taxon>
        <taxon>Paenibacillaceae</taxon>
        <taxon>Paenibacillus</taxon>
    </lineage>
</organism>